<protein>
    <submittedName>
        <fullName evidence="1">Uncharacterized protein</fullName>
    </submittedName>
</protein>
<name>A0A1X1SZD5_9MYCO</name>
<reference evidence="1 2" key="1">
    <citation type="journal article" date="2019" name="Emerg. Microbes Infect.">
        <title>Comprehensive subspecies identification of 175 nontuberculous mycobacteria species based on 7547 genomic profiles.</title>
        <authorList>
            <person name="Matsumoto Y."/>
            <person name="Kinjo T."/>
            <person name="Motooka D."/>
            <person name="Nabeya D."/>
            <person name="Jung N."/>
            <person name="Uechi K."/>
            <person name="Horii T."/>
            <person name="Iida T."/>
            <person name="Fujita J."/>
            <person name="Nakamura S."/>
        </authorList>
    </citation>
    <scope>NUCLEOTIDE SEQUENCE [LARGE SCALE GENOMIC DNA]</scope>
    <source>
        <strain evidence="1 2">JCM 14738</strain>
    </source>
</reference>
<sequence length="166" mass="17829">MSDVADGAIVSLLLADFANIDADKKVNIIGAGISMVGIDPNTQLTAPHAVVARISFPPEFVGESPAIELSLEHEDGSLVTLPGPDGHPQFLRVGTADSLKPAVAPGMNVPPNTVRPSHQFVMHFANGLPLQPNKRYTWRVRVDHDTHDEWTETFYVLTADPGAVFG</sequence>
<accession>A0A1X1SZD5</accession>
<dbReference type="RefSeq" id="WP_085235125.1">
    <property type="nucleotide sequence ID" value="NZ_AP022613.1"/>
</dbReference>
<organism evidence="1 2">
    <name type="scientific">Mycobacterium conspicuum</name>
    <dbReference type="NCBI Taxonomy" id="44010"/>
    <lineage>
        <taxon>Bacteria</taxon>
        <taxon>Bacillati</taxon>
        <taxon>Actinomycetota</taxon>
        <taxon>Actinomycetes</taxon>
        <taxon>Mycobacteriales</taxon>
        <taxon>Mycobacteriaceae</taxon>
        <taxon>Mycobacterium</taxon>
    </lineage>
</organism>
<dbReference type="OrthoDB" id="5186627at2"/>
<proteinExistence type="predicted"/>
<evidence type="ECO:0000313" key="1">
    <source>
        <dbReference type="EMBL" id="BBZ38736.1"/>
    </source>
</evidence>
<dbReference type="EMBL" id="AP022613">
    <property type="protein sequence ID" value="BBZ38736.1"/>
    <property type="molecule type" value="Genomic_DNA"/>
</dbReference>
<gene>
    <name evidence="1" type="ORF">MCNS_17990</name>
</gene>
<dbReference type="AlphaFoldDB" id="A0A1X1SZD5"/>
<keyword evidence="2" id="KW-1185">Reference proteome</keyword>
<evidence type="ECO:0000313" key="2">
    <source>
        <dbReference type="Proteomes" id="UP000467385"/>
    </source>
</evidence>
<dbReference type="Proteomes" id="UP000467385">
    <property type="component" value="Chromosome"/>
</dbReference>